<gene>
    <name evidence="2" type="ORF">TELCIR_12068</name>
</gene>
<dbReference type="EMBL" id="KZ348411">
    <property type="protein sequence ID" value="PIO66224.1"/>
    <property type="molecule type" value="Genomic_DNA"/>
</dbReference>
<name>A0A2G9U7Q7_TELCI</name>
<keyword evidence="3" id="KW-1185">Reference proteome</keyword>
<organism evidence="2 3">
    <name type="scientific">Teladorsagia circumcincta</name>
    <name type="common">Brown stomach worm</name>
    <name type="synonym">Ostertagia circumcincta</name>
    <dbReference type="NCBI Taxonomy" id="45464"/>
    <lineage>
        <taxon>Eukaryota</taxon>
        <taxon>Metazoa</taxon>
        <taxon>Ecdysozoa</taxon>
        <taxon>Nematoda</taxon>
        <taxon>Chromadorea</taxon>
        <taxon>Rhabditida</taxon>
        <taxon>Rhabditina</taxon>
        <taxon>Rhabditomorpha</taxon>
        <taxon>Strongyloidea</taxon>
        <taxon>Trichostrongylidae</taxon>
        <taxon>Teladorsagia</taxon>
    </lineage>
</organism>
<protein>
    <submittedName>
        <fullName evidence="2">Uncharacterized protein</fullName>
    </submittedName>
</protein>
<feature type="region of interest" description="Disordered" evidence="1">
    <location>
        <begin position="377"/>
        <end position="400"/>
    </location>
</feature>
<dbReference type="OrthoDB" id="15627at2759"/>
<feature type="compositionally biased region" description="Basic and acidic residues" evidence="1">
    <location>
        <begin position="382"/>
        <end position="391"/>
    </location>
</feature>
<proteinExistence type="predicted"/>
<evidence type="ECO:0000256" key="1">
    <source>
        <dbReference type="SAM" id="MobiDB-lite"/>
    </source>
</evidence>
<feature type="region of interest" description="Disordered" evidence="1">
    <location>
        <begin position="1"/>
        <end position="30"/>
    </location>
</feature>
<dbReference type="AlphaFoldDB" id="A0A2G9U7Q7"/>
<dbReference type="Proteomes" id="UP000230423">
    <property type="component" value="Unassembled WGS sequence"/>
</dbReference>
<reference evidence="2 3" key="1">
    <citation type="submission" date="2015-09" db="EMBL/GenBank/DDBJ databases">
        <title>Draft genome of the parasitic nematode Teladorsagia circumcincta isolate WARC Sus (inbred).</title>
        <authorList>
            <person name="Mitreva M."/>
        </authorList>
    </citation>
    <scope>NUCLEOTIDE SEQUENCE [LARGE SCALE GENOMIC DNA]</scope>
    <source>
        <strain evidence="2 3">S</strain>
    </source>
</reference>
<evidence type="ECO:0000313" key="3">
    <source>
        <dbReference type="Proteomes" id="UP000230423"/>
    </source>
</evidence>
<sequence length="452" mass="53289">MDSEGMKCLRKTLRQSLSPPPPVGILRRSPEIGYSPTFKAISSESRSAAAEASRDYRSDRWTCSYPSPHRRSRSSYELRDRGGRDYFYDDRSFERDAYVQEKLELDEMYRKRTHQERVGRRDYIPRTTMVPIQRVGDDYRRIHAPRPYHTMRSKSSDYILEKDYSRPDDFAISDTFHRFYDRDGNYVRRDVRRGYDVDIRRDYDFARDAERPSFRDSWREPRYSKSVERRTEERMEYEEKEKRMWIPERRVVESRDWRDVIDQQRQPAPGYAPDTRRIRDASASLGNLPAIINRKLEETRKVEKERQTTEYGYRSFDSRREPLLGASSHTEAYDRSADYGRFEKSYAPDYRTRHYDSSRYGTAEARGASAAAAAADSSFASDYRRREHRDVSPGQGYGRREMSAAFREEVRREPISNEQVVAVSGKHRCAHCGDELGEALKIHSNILSTSDC</sequence>
<evidence type="ECO:0000313" key="2">
    <source>
        <dbReference type="EMBL" id="PIO66224.1"/>
    </source>
</evidence>
<accession>A0A2G9U7Q7</accession>